<dbReference type="Gene3D" id="1.10.10.10">
    <property type="entry name" value="Winged helix-like DNA-binding domain superfamily/Winged helix DNA-binding domain"/>
    <property type="match status" value="1"/>
</dbReference>
<evidence type="ECO:0000256" key="1">
    <source>
        <dbReference type="ARBA" id="ARBA00010641"/>
    </source>
</evidence>
<dbReference type="PANTHER" id="PTHR43133:SF58">
    <property type="entry name" value="ECF RNA POLYMERASE SIGMA FACTOR SIGD"/>
    <property type="match status" value="1"/>
</dbReference>
<name>A0A431VA81_9PROT</name>
<dbReference type="InterPro" id="IPR007627">
    <property type="entry name" value="RNA_pol_sigma70_r2"/>
</dbReference>
<dbReference type="InterPro" id="IPR013249">
    <property type="entry name" value="RNA_pol_sigma70_r4_t2"/>
</dbReference>
<dbReference type="InterPro" id="IPR013324">
    <property type="entry name" value="RNA_pol_sigma_r3/r4-like"/>
</dbReference>
<organism evidence="8 9">
    <name type="scientific">Azospirillum griseum</name>
    <dbReference type="NCBI Taxonomy" id="2496639"/>
    <lineage>
        <taxon>Bacteria</taxon>
        <taxon>Pseudomonadati</taxon>
        <taxon>Pseudomonadota</taxon>
        <taxon>Alphaproteobacteria</taxon>
        <taxon>Rhodospirillales</taxon>
        <taxon>Azospirillaceae</taxon>
        <taxon>Azospirillum</taxon>
    </lineage>
</organism>
<evidence type="ECO:0000256" key="4">
    <source>
        <dbReference type="ARBA" id="ARBA00023125"/>
    </source>
</evidence>
<comment type="caution">
    <text evidence="8">The sequence shown here is derived from an EMBL/GenBank/DDBJ whole genome shotgun (WGS) entry which is preliminary data.</text>
</comment>
<evidence type="ECO:0000256" key="3">
    <source>
        <dbReference type="ARBA" id="ARBA00023082"/>
    </source>
</evidence>
<evidence type="ECO:0000259" key="7">
    <source>
        <dbReference type="Pfam" id="PF08281"/>
    </source>
</evidence>
<dbReference type="Pfam" id="PF08281">
    <property type="entry name" value="Sigma70_r4_2"/>
    <property type="match status" value="1"/>
</dbReference>
<protein>
    <submittedName>
        <fullName evidence="8">Sigma-70 family RNA polymerase sigma factor</fullName>
    </submittedName>
</protein>
<proteinExistence type="inferred from homology"/>
<sequence>MAAAQRGDGASYVQLLRDITPLLRRVARRRWPGAGADAIEDVVQDVLLSLHAVRHTYSPGRPFEPWLMSILRHRLADSVRRSVRHSAREVAVDNLEDIAPAVPVPEQEDWRPDHDALHRAISDLPPAQRRAVELLKMKELSLKEAAVETGMSITALKVATHRAVKSLRAMLGRDG</sequence>
<evidence type="ECO:0000259" key="6">
    <source>
        <dbReference type="Pfam" id="PF04542"/>
    </source>
</evidence>
<dbReference type="InterPro" id="IPR039425">
    <property type="entry name" value="RNA_pol_sigma-70-like"/>
</dbReference>
<dbReference type="SUPFAM" id="SSF88659">
    <property type="entry name" value="Sigma3 and sigma4 domains of RNA polymerase sigma factors"/>
    <property type="match status" value="1"/>
</dbReference>
<evidence type="ECO:0000313" key="9">
    <source>
        <dbReference type="Proteomes" id="UP000277007"/>
    </source>
</evidence>
<feature type="domain" description="RNA polymerase sigma factor 70 region 4 type 2" evidence="7">
    <location>
        <begin position="115"/>
        <end position="167"/>
    </location>
</feature>
<dbReference type="OrthoDB" id="7041663at2"/>
<dbReference type="InterPro" id="IPR014284">
    <property type="entry name" value="RNA_pol_sigma-70_dom"/>
</dbReference>
<dbReference type="Gene3D" id="1.10.1740.10">
    <property type="match status" value="1"/>
</dbReference>
<keyword evidence="5" id="KW-0804">Transcription</keyword>
<dbReference type="Proteomes" id="UP000277007">
    <property type="component" value="Unassembled WGS sequence"/>
</dbReference>
<dbReference type="InterPro" id="IPR036388">
    <property type="entry name" value="WH-like_DNA-bd_sf"/>
</dbReference>
<evidence type="ECO:0000256" key="2">
    <source>
        <dbReference type="ARBA" id="ARBA00023015"/>
    </source>
</evidence>
<dbReference type="GO" id="GO:0006352">
    <property type="term" value="P:DNA-templated transcription initiation"/>
    <property type="evidence" value="ECO:0007669"/>
    <property type="project" value="InterPro"/>
</dbReference>
<reference evidence="8 9" key="1">
    <citation type="submission" date="2018-12" db="EMBL/GenBank/DDBJ databases">
        <authorList>
            <person name="Yang Y."/>
        </authorList>
    </citation>
    <scope>NUCLEOTIDE SEQUENCE [LARGE SCALE GENOMIC DNA]</scope>
    <source>
        <strain evidence="8 9">L-25-5w-1</strain>
    </source>
</reference>
<dbReference type="GO" id="GO:0003677">
    <property type="term" value="F:DNA binding"/>
    <property type="evidence" value="ECO:0007669"/>
    <property type="project" value="UniProtKB-KW"/>
</dbReference>
<keyword evidence="3" id="KW-0731">Sigma factor</keyword>
<gene>
    <name evidence="8" type="ORF">EJ903_24840</name>
</gene>
<accession>A0A431VA81</accession>
<dbReference type="PANTHER" id="PTHR43133">
    <property type="entry name" value="RNA POLYMERASE ECF-TYPE SIGMA FACTO"/>
    <property type="match status" value="1"/>
</dbReference>
<dbReference type="GO" id="GO:0016987">
    <property type="term" value="F:sigma factor activity"/>
    <property type="evidence" value="ECO:0007669"/>
    <property type="project" value="UniProtKB-KW"/>
</dbReference>
<dbReference type="Pfam" id="PF04542">
    <property type="entry name" value="Sigma70_r2"/>
    <property type="match status" value="1"/>
</dbReference>
<dbReference type="InterPro" id="IPR013325">
    <property type="entry name" value="RNA_pol_sigma_r2"/>
</dbReference>
<evidence type="ECO:0000256" key="5">
    <source>
        <dbReference type="ARBA" id="ARBA00023163"/>
    </source>
</evidence>
<dbReference type="NCBIfam" id="TIGR02937">
    <property type="entry name" value="sigma70-ECF"/>
    <property type="match status" value="1"/>
</dbReference>
<dbReference type="AlphaFoldDB" id="A0A431VA81"/>
<feature type="domain" description="RNA polymerase sigma-70 region 2" evidence="6">
    <location>
        <begin position="18"/>
        <end position="83"/>
    </location>
</feature>
<comment type="similarity">
    <text evidence="1">Belongs to the sigma-70 factor family. ECF subfamily.</text>
</comment>
<dbReference type="EMBL" id="RXMA01000047">
    <property type="protein sequence ID" value="RTR13114.1"/>
    <property type="molecule type" value="Genomic_DNA"/>
</dbReference>
<keyword evidence="2" id="KW-0805">Transcription regulation</keyword>
<evidence type="ECO:0000313" key="8">
    <source>
        <dbReference type="EMBL" id="RTR13114.1"/>
    </source>
</evidence>
<keyword evidence="4" id="KW-0238">DNA-binding</keyword>
<dbReference type="SUPFAM" id="SSF88946">
    <property type="entry name" value="Sigma2 domain of RNA polymerase sigma factors"/>
    <property type="match status" value="1"/>
</dbReference>
<keyword evidence="9" id="KW-1185">Reference proteome</keyword>